<dbReference type="InterPro" id="IPR011990">
    <property type="entry name" value="TPR-like_helical_dom_sf"/>
</dbReference>
<sequence length="191" mass="21526">MNAQAQAIFDFWFAGELPRKAWFQKDDAFDREIAQRFGAEIEQALEGGLHHWDAEGPRAALARILVLDQFCRNVYRGTPLAFAGDHQALQAALDMIDAGEDQALAPFERAFVYLPLEHAEDIAMQGQAVALFTRLAEAQPGNQGIAGMLDYAVRHERVIRRFGRFPHRNEILQRESTLSELEFLKQPGSGF</sequence>
<evidence type="ECO:0000313" key="1">
    <source>
        <dbReference type="EMBL" id="MYM73424.1"/>
    </source>
</evidence>
<protein>
    <submittedName>
        <fullName evidence="1">DUF924 family protein</fullName>
    </submittedName>
</protein>
<dbReference type="Gene3D" id="1.25.40.10">
    <property type="entry name" value="Tetratricopeptide repeat domain"/>
    <property type="match status" value="1"/>
</dbReference>
<dbReference type="RefSeq" id="WP_161050598.1">
    <property type="nucleotide sequence ID" value="NZ_WWCR01000014.1"/>
</dbReference>
<dbReference type="InterPro" id="IPR010323">
    <property type="entry name" value="DUF924"/>
</dbReference>
<dbReference type="SUPFAM" id="SSF48452">
    <property type="entry name" value="TPR-like"/>
    <property type="match status" value="1"/>
</dbReference>
<gene>
    <name evidence="1" type="ORF">GTP56_14615</name>
</gene>
<dbReference type="Pfam" id="PF06041">
    <property type="entry name" value="DUF924"/>
    <property type="match status" value="1"/>
</dbReference>
<accession>A0A7X4H373</accession>
<reference evidence="1 2" key="1">
    <citation type="submission" date="2019-12" db="EMBL/GenBank/DDBJ databases">
        <title>Novel species isolated from a subtropical stream in China.</title>
        <authorList>
            <person name="Lu H."/>
        </authorList>
    </citation>
    <scope>NUCLEOTIDE SEQUENCE [LARGE SCALE GENOMIC DNA]</scope>
    <source>
        <strain evidence="1 2">FT134W</strain>
    </source>
</reference>
<proteinExistence type="predicted"/>
<dbReference type="EMBL" id="WWCR01000014">
    <property type="protein sequence ID" value="MYM73424.1"/>
    <property type="molecule type" value="Genomic_DNA"/>
</dbReference>
<name>A0A7X4H373_9BURK</name>
<evidence type="ECO:0000313" key="2">
    <source>
        <dbReference type="Proteomes" id="UP000469734"/>
    </source>
</evidence>
<dbReference type="AlphaFoldDB" id="A0A7X4H373"/>
<dbReference type="Gene3D" id="1.20.58.320">
    <property type="entry name" value="TPR-like"/>
    <property type="match status" value="1"/>
</dbReference>
<dbReference type="Proteomes" id="UP000469734">
    <property type="component" value="Unassembled WGS sequence"/>
</dbReference>
<comment type="caution">
    <text evidence="1">The sequence shown here is derived from an EMBL/GenBank/DDBJ whole genome shotgun (WGS) entry which is preliminary data.</text>
</comment>
<organism evidence="1 2">
    <name type="scientific">Duganella margarita</name>
    <dbReference type="NCBI Taxonomy" id="2692170"/>
    <lineage>
        <taxon>Bacteria</taxon>
        <taxon>Pseudomonadati</taxon>
        <taxon>Pseudomonadota</taxon>
        <taxon>Betaproteobacteria</taxon>
        <taxon>Burkholderiales</taxon>
        <taxon>Oxalobacteraceae</taxon>
        <taxon>Telluria group</taxon>
        <taxon>Duganella</taxon>
    </lineage>
</organism>